<name>A0A2H3D130_ARMGA</name>
<dbReference type="EMBL" id="KZ293733">
    <property type="protein sequence ID" value="PBK81226.1"/>
    <property type="molecule type" value="Genomic_DNA"/>
</dbReference>
<dbReference type="InParanoid" id="A0A2H3D130"/>
<gene>
    <name evidence="1" type="ORF">ARMGADRAFT_1039508</name>
</gene>
<keyword evidence="2" id="KW-1185">Reference proteome</keyword>
<proteinExistence type="predicted"/>
<dbReference type="STRING" id="47427.A0A2H3D130"/>
<organism evidence="1 2">
    <name type="scientific">Armillaria gallica</name>
    <name type="common">Bulbous honey fungus</name>
    <name type="synonym">Armillaria bulbosa</name>
    <dbReference type="NCBI Taxonomy" id="47427"/>
    <lineage>
        <taxon>Eukaryota</taxon>
        <taxon>Fungi</taxon>
        <taxon>Dikarya</taxon>
        <taxon>Basidiomycota</taxon>
        <taxon>Agaricomycotina</taxon>
        <taxon>Agaricomycetes</taxon>
        <taxon>Agaricomycetidae</taxon>
        <taxon>Agaricales</taxon>
        <taxon>Marasmiineae</taxon>
        <taxon>Physalacriaceae</taxon>
        <taxon>Armillaria</taxon>
    </lineage>
</organism>
<dbReference type="AlphaFoldDB" id="A0A2H3D130"/>
<reference evidence="2" key="1">
    <citation type="journal article" date="2017" name="Nat. Ecol. Evol.">
        <title>Genome expansion and lineage-specific genetic innovations in the forest pathogenic fungi Armillaria.</title>
        <authorList>
            <person name="Sipos G."/>
            <person name="Prasanna A.N."/>
            <person name="Walter M.C."/>
            <person name="O'Connor E."/>
            <person name="Balint B."/>
            <person name="Krizsan K."/>
            <person name="Kiss B."/>
            <person name="Hess J."/>
            <person name="Varga T."/>
            <person name="Slot J."/>
            <person name="Riley R."/>
            <person name="Boka B."/>
            <person name="Rigling D."/>
            <person name="Barry K."/>
            <person name="Lee J."/>
            <person name="Mihaltcheva S."/>
            <person name="LaButti K."/>
            <person name="Lipzen A."/>
            <person name="Waldron R."/>
            <person name="Moloney N.M."/>
            <person name="Sperisen C."/>
            <person name="Kredics L."/>
            <person name="Vagvoelgyi C."/>
            <person name="Patrignani A."/>
            <person name="Fitzpatrick D."/>
            <person name="Nagy I."/>
            <person name="Doyle S."/>
            <person name="Anderson J.B."/>
            <person name="Grigoriev I.V."/>
            <person name="Gueldener U."/>
            <person name="Muensterkoetter M."/>
            <person name="Nagy L.G."/>
        </authorList>
    </citation>
    <scope>NUCLEOTIDE SEQUENCE [LARGE SCALE GENOMIC DNA]</scope>
    <source>
        <strain evidence="2">Ar21-2</strain>
    </source>
</reference>
<sequence length="104" mass="11350">MVKPKKAAVPTILQTAIKEKGIIPDHMCDILCDLIALDNVPARRVVQAFKQIANALDVPVEGDVSECSVDQIMKEGGNAAKLQFIDSVQTVKDLHRPLHILVIV</sequence>
<dbReference type="Proteomes" id="UP000217790">
    <property type="component" value="Unassembled WGS sequence"/>
</dbReference>
<accession>A0A2H3D130</accession>
<evidence type="ECO:0000313" key="1">
    <source>
        <dbReference type="EMBL" id="PBK81226.1"/>
    </source>
</evidence>
<evidence type="ECO:0000313" key="2">
    <source>
        <dbReference type="Proteomes" id="UP000217790"/>
    </source>
</evidence>
<dbReference type="OrthoDB" id="3064317at2759"/>
<protein>
    <submittedName>
        <fullName evidence="1">Uncharacterized protein</fullName>
    </submittedName>
</protein>